<keyword evidence="4" id="KW-1185">Reference proteome</keyword>
<organism evidence="2 4">
    <name type="scientific">Medicago truncatula</name>
    <name type="common">Barrel medic</name>
    <name type="synonym">Medicago tribuloides</name>
    <dbReference type="NCBI Taxonomy" id="3880"/>
    <lineage>
        <taxon>Eukaryota</taxon>
        <taxon>Viridiplantae</taxon>
        <taxon>Streptophyta</taxon>
        <taxon>Embryophyta</taxon>
        <taxon>Tracheophyta</taxon>
        <taxon>Spermatophyta</taxon>
        <taxon>Magnoliopsida</taxon>
        <taxon>eudicotyledons</taxon>
        <taxon>Gunneridae</taxon>
        <taxon>Pentapetalae</taxon>
        <taxon>rosids</taxon>
        <taxon>fabids</taxon>
        <taxon>Fabales</taxon>
        <taxon>Fabaceae</taxon>
        <taxon>Papilionoideae</taxon>
        <taxon>50 kb inversion clade</taxon>
        <taxon>NPAAA clade</taxon>
        <taxon>Hologalegina</taxon>
        <taxon>IRL clade</taxon>
        <taxon>Trifolieae</taxon>
        <taxon>Medicago</taxon>
    </lineage>
</organism>
<keyword evidence="1" id="KW-0472">Membrane</keyword>
<dbReference type="EMBL" id="CM001219">
    <property type="protein sequence ID" value="AES69289.1"/>
    <property type="molecule type" value="Genomic_DNA"/>
</dbReference>
<gene>
    <name evidence="2" type="ordered locus">MTR_3g026960</name>
</gene>
<reference evidence="2 4" key="2">
    <citation type="journal article" date="2014" name="BMC Genomics">
        <title>An improved genome release (version Mt4.0) for the model legume Medicago truncatula.</title>
        <authorList>
            <person name="Tang H."/>
            <person name="Krishnakumar V."/>
            <person name="Bidwell S."/>
            <person name="Rosen B."/>
            <person name="Chan A."/>
            <person name="Zhou S."/>
            <person name="Gentzbittel L."/>
            <person name="Childs K.L."/>
            <person name="Yandell M."/>
            <person name="Gundlach H."/>
            <person name="Mayer K.F."/>
            <person name="Schwartz D.C."/>
            <person name="Town C.D."/>
        </authorList>
    </citation>
    <scope>GENOME REANNOTATION</scope>
    <source>
        <strain evidence="3 4">cv. Jemalong A17</strain>
    </source>
</reference>
<proteinExistence type="predicted"/>
<name>G8A1X9_MEDTR</name>
<dbReference type="EnsemblPlants" id="AES69289">
    <property type="protein sequence ID" value="AES69289"/>
    <property type="gene ID" value="MTR_3g026960"/>
</dbReference>
<feature type="transmembrane region" description="Helical" evidence="1">
    <location>
        <begin position="128"/>
        <end position="147"/>
    </location>
</feature>
<dbReference type="AlphaFoldDB" id="G8A1X9"/>
<protein>
    <submittedName>
        <fullName evidence="2">Transmembrane protein, putative</fullName>
    </submittedName>
</protein>
<keyword evidence="1" id="KW-1133">Transmembrane helix</keyword>
<reference evidence="2 4" key="1">
    <citation type="journal article" date="2011" name="Nature">
        <title>The Medicago genome provides insight into the evolution of rhizobial symbioses.</title>
        <authorList>
            <person name="Young N.D."/>
            <person name="Debelle F."/>
            <person name="Oldroyd G.E."/>
            <person name="Geurts R."/>
            <person name="Cannon S.B."/>
            <person name="Udvardi M.K."/>
            <person name="Benedito V.A."/>
            <person name="Mayer K.F."/>
            <person name="Gouzy J."/>
            <person name="Schoof H."/>
            <person name="Van de Peer Y."/>
            <person name="Proost S."/>
            <person name="Cook D.R."/>
            <person name="Meyers B.C."/>
            <person name="Spannagl M."/>
            <person name="Cheung F."/>
            <person name="De Mita S."/>
            <person name="Krishnakumar V."/>
            <person name="Gundlach H."/>
            <person name="Zhou S."/>
            <person name="Mudge J."/>
            <person name="Bharti A.K."/>
            <person name="Murray J.D."/>
            <person name="Naoumkina M.A."/>
            <person name="Rosen B."/>
            <person name="Silverstein K.A."/>
            <person name="Tang H."/>
            <person name="Rombauts S."/>
            <person name="Zhao P.X."/>
            <person name="Zhou P."/>
            <person name="Barbe V."/>
            <person name="Bardou P."/>
            <person name="Bechner M."/>
            <person name="Bellec A."/>
            <person name="Berger A."/>
            <person name="Berges H."/>
            <person name="Bidwell S."/>
            <person name="Bisseling T."/>
            <person name="Choisne N."/>
            <person name="Couloux A."/>
            <person name="Denny R."/>
            <person name="Deshpande S."/>
            <person name="Dai X."/>
            <person name="Doyle J.J."/>
            <person name="Dudez A.M."/>
            <person name="Farmer A.D."/>
            <person name="Fouteau S."/>
            <person name="Franken C."/>
            <person name="Gibelin C."/>
            <person name="Gish J."/>
            <person name="Goldstein S."/>
            <person name="Gonzalez A.J."/>
            <person name="Green P.J."/>
            <person name="Hallab A."/>
            <person name="Hartog M."/>
            <person name="Hua A."/>
            <person name="Humphray S.J."/>
            <person name="Jeong D.H."/>
            <person name="Jing Y."/>
            <person name="Jocker A."/>
            <person name="Kenton S.M."/>
            <person name="Kim D.J."/>
            <person name="Klee K."/>
            <person name="Lai H."/>
            <person name="Lang C."/>
            <person name="Lin S."/>
            <person name="Macmil S.L."/>
            <person name="Magdelenat G."/>
            <person name="Matthews L."/>
            <person name="McCorrison J."/>
            <person name="Monaghan E.L."/>
            <person name="Mun J.H."/>
            <person name="Najar F.Z."/>
            <person name="Nicholson C."/>
            <person name="Noirot C."/>
            <person name="O'Bleness M."/>
            <person name="Paule C.R."/>
            <person name="Poulain J."/>
            <person name="Prion F."/>
            <person name="Qin B."/>
            <person name="Qu C."/>
            <person name="Retzel E.F."/>
            <person name="Riddle C."/>
            <person name="Sallet E."/>
            <person name="Samain S."/>
            <person name="Samson N."/>
            <person name="Sanders I."/>
            <person name="Saurat O."/>
            <person name="Scarpelli C."/>
            <person name="Schiex T."/>
            <person name="Segurens B."/>
            <person name="Severin A.J."/>
            <person name="Sherrier D.J."/>
            <person name="Shi R."/>
            <person name="Sims S."/>
            <person name="Singer S.R."/>
            <person name="Sinharoy S."/>
            <person name="Sterck L."/>
            <person name="Viollet A."/>
            <person name="Wang B.B."/>
            <person name="Wang K."/>
            <person name="Wang M."/>
            <person name="Wang X."/>
            <person name="Warfsmann J."/>
            <person name="Weissenbach J."/>
            <person name="White D.D."/>
            <person name="White J.D."/>
            <person name="Wiley G.B."/>
            <person name="Wincker P."/>
            <person name="Xing Y."/>
            <person name="Yang L."/>
            <person name="Yao Z."/>
            <person name="Ying F."/>
            <person name="Zhai J."/>
            <person name="Zhou L."/>
            <person name="Zuber A."/>
            <person name="Denarie J."/>
            <person name="Dixon R.A."/>
            <person name="May G.D."/>
            <person name="Schwartz D.C."/>
            <person name="Rogers J."/>
            <person name="Quetier F."/>
            <person name="Town C.D."/>
            <person name="Roe B.A."/>
        </authorList>
    </citation>
    <scope>NUCLEOTIDE SEQUENCE [LARGE SCALE GENOMIC DNA]</scope>
    <source>
        <strain evidence="2">A17</strain>
        <strain evidence="3 4">cv. Jemalong A17</strain>
    </source>
</reference>
<evidence type="ECO:0000313" key="3">
    <source>
        <dbReference type="EnsemblPlants" id="AES69289"/>
    </source>
</evidence>
<evidence type="ECO:0000256" key="1">
    <source>
        <dbReference type="SAM" id="Phobius"/>
    </source>
</evidence>
<evidence type="ECO:0000313" key="2">
    <source>
        <dbReference type="EMBL" id="AES69289.1"/>
    </source>
</evidence>
<accession>G8A1X9</accession>
<sequence>MVKGRISSVVCSLNQKELVELVLIAKQNMNRSGDLVVEARFDKGSRSVCAESNNGDTSSVGPFAEKPATAIQASKSFRLNRSVCGETSNGDTSSVDQFAEKPTTVIQASKSFRLKGEIDALMDSHLRGVLCGVSLACGVVLASMWTVPRTPLNDLTIRR</sequence>
<keyword evidence="1 2" id="KW-0812">Transmembrane</keyword>
<dbReference type="PaxDb" id="3880-AES69289"/>
<dbReference type="Proteomes" id="UP000002051">
    <property type="component" value="Chromosome 3"/>
</dbReference>
<evidence type="ECO:0000313" key="4">
    <source>
        <dbReference type="Proteomes" id="UP000002051"/>
    </source>
</evidence>
<dbReference type="HOGENOM" id="CLU_1663367_0_0_1"/>
<reference evidence="3" key="3">
    <citation type="submission" date="2015-04" db="UniProtKB">
        <authorList>
            <consortium name="EnsemblPlants"/>
        </authorList>
    </citation>
    <scope>IDENTIFICATION</scope>
    <source>
        <strain evidence="3">cv. Jemalong A17</strain>
    </source>
</reference>